<dbReference type="EMBL" id="WKPO01000016">
    <property type="protein sequence ID" value="MSB49393.1"/>
    <property type="molecule type" value="Genomic_DNA"/>
</dbReference>
<name>A0A174EZ40_FLAPL</name>
<dbReference type="RefSeq" id="WP_035300004.1">
    <property type="nucleotide sequence ID" value="NZ_BAABZG010000001.1"/>
</dbReference>
<protein>
    <submittedName>
        <fullName evidence="1">Uncharacterized protein</fullName>
    </submittedName>
</protein>
<gene>
    <name evidence="1" type="ORF">ERS852411_01509</name>
    <name evidence="2" type="ORF">GKE90_11930</name>
</gene>
<evidence type="ECO:0000313" key="2">
    <source>
        <dbReference type="EMBL" id="MSB49393.1"/>
    </source>
</evidence>
<evidence type="ECO:0000313" key="3">
    <source>
        <dbReference type="Proteomes" id="UP000095746"/>
    </source>
</evidence>
<proteinExistence type="predicted"/>
<organism evidence="1 3">
    <name type="scientific">Flavonifractor plautii</name>
    <name type="common">Fusobacterium plautii</name>
    <dbReference type="NCBI Taxonomy" id="292800"/>
    <lineage>
        <taxon>Bacteria</taxon>
        <taxon>Bacillati</taxon>
        <taxon>Bacillota</taxon>
        <taxon>Clostridia</taxon>
        <taxon>Eubacteriales</taxon>
        <taxon>Oscillospiraceae</taxon>
        <taxon>Flavonifractor</taxon>
    </lineage>
</organism>
<evidence type="ECO:0000313" key="1">
    <source>
        <dbReference type="EMBL" id="CUO41928.1"/>
    </source>
</evidence>
<dbReference type="AlphaFoldDB" id="A0A174EZ40"/>
<reference evidence="2 4" key="2">
    <citation type="journal article" date="2019" name="Nat. Med.">
        <title>A library of human gut bacterial isolates paired with longitudinal multiomics data enables mechanistic microbiome research.</title>
        <authorList>
            <person name="Poyet M."/>
            <person name="Groussin M."/>
            <person name="Gibbons S.M."/>
            <person name="Avila-Pacheco J."/>
            <person name="Jiang X."/>
            <person name="Kearney S.M."/>
            <person name="Perrotta A.R."/>
            <person name="Berdy B."/>
            <person name="Zhao S."/>
            <person name="Lieberman T.D."/>
            <person name="Swanson P.K."/>
            <person name="Smith M."/>
            <person name="Roesemann S."/>
            <person name="Alexander J.E."/>
            <person name="Rich S.A."/>
            <person name="Livny J."/>
            <person name="Vlamakis H."/>
            <person name="Clish C."/>
            <person name="Bullock K."/>
            <person name="Deik A."/>
            <person name="Scott J."/>
            <person name="Pierce K.A."/>
            <person name="Xavier R.J."/>
            <person name="Alm E.J."/>
        </authorList>
    </citation>
    <scope>NUCLEOTIDE SEQUENCE [LARGE SCALE GENOMIC DNA]</scope>
    <source>
        <strain evidence="2 4">BIOML-A5</strain>
    </source>
</reference>
<dbReference type="Proteomes" id="UP000095746">
    <property type="component" value="Unassembled WGS sequence"/>
</dbReference>
<reference evidence="1 3" key="1">
    <citation type="submission" date="2015-09" db="EMBL/GenBank/DDBJ databases">
        <authorList>
            <consortium name="Pathogen Informatics"/>
        </authorList>
    </citation>
    <scope>NUCLEOTIDE SEQUENCE [LARGE SCALE GENOMIC DNA]</scope>
    <source>
        <strain evidence="1 3">2789STDY5608854</strain>
    </source>
</reference>
<dbReference type="EMBL" id="CYZT01000088">
    <property type="protein sequence ID" value="CUO41928.1"/>
    <property type="molecule type" value="Genomic_DNA"/>
</dbReference>
<evidence type="ECO:0000313" key="4">
    <source>
        <dbReference type="Proteomes" id="UP000429811"/>
    </source>
</evidence>
<accession>A0A174EZ40</accession>
<dbReference type="GeneID" id="89522033"/>
<dbReference type="Proteomes" id="UP000429811">
    <property type="component" value="Unassembled WGS sequence"/>
</dbReference>
<sequence>MNWDQNKELVEQILRTGMYAKLYDEETTYGYLTYLTYRVEDALFTWKKESDVDGFWADLTWEEYIAFLRREKSLVLAAQRVLLNTVIAFPASAFDFTLEEAEVDFPVTRYDSAGMLHMAKLYSFENYTSIVEFLMFRAERAYYLLRKKQRGPHYTWELYIVELLHSQREFVDPLSRAFRNALAQLNFLPAWQVIYPTIQEATEIE</sequence>